<dbReference type="GeneID" id="115949065"/>
<feature type="region of interest" description="Disordered" evidence="1">
    <location>
        <begin position="45"/>
        <end position="75"/>
    </location>
</feature>
<keyword evidence="2" id="KW-1185">Reference proteome</keyword>
<protein>
    <submittedName>
        <fullName evidence="3">Uncharacterized protein LOC115949065</fullName>
    </submittedName>
</protein>
<organism evidence="2 3">
    <name type="scientific">Geospiza fortis</name>
    <name type="common">Medium ground-finch</name>
    <dbReference type="NCBI Taxonomy" id="48883"/>
    <lineage>
        <taxon>Eukaryota</taxon>
        <taxon>Metazoa</taxon>
        <taxon>Chordata</taxon>
        <taxon>Craniata</taxon>
        <taxon>Vertebrata</taxon>
        <taxon>Euteleostomi</taxon>
        <taxon>Archelosauria</taxon>
        <taxon>Archosauria</taxon>
        <taxon>Dinosauria</taxon>
        <taxon>Saurischia</taxon>
        <taxon>Theropoda</taxon>
        <taxon>Coelurosauria</taxon>
        <taxon>Aves</taxon>
        <taxon>Neognathae</taxon>
        <taxon>Neoaves</taxon>
        <taxon>Telluraves</taxon>
        <taxon>Australaves</taxon>
        <taxon>Passeriformes</taxon>
        <taxon>Thraupidae</taxon>
        <taxon>Geospiza</taxon>
    </lineage>
</organism>
<reference evidence="3" key="1">
    <citation type="submission" date="2025-08" db="UniProtKB">
        <authorList>
            <consortium name="RefSeq"/>
        </authorList>
    </citation>
    <scope>IDENTIFICATION</scope>
</reference>
<sequence length="234" mass="24692">MSIPLPLIAAMEPVPCPEASGTAPEDTGTFSLTLCTCQSPLPETGATVPKQPMAQEAPAGSPGPHSPHTLPPPWGWPPGVVSGSLRISKTSPPPNLLSSATCKSCHVTLRLWCHYCSHDPLRLCMRCPCTQLQDSPHSRGPPRPDHHSSGHWGSMDYPNTPLFGGKPLKLYIPRSVCKRSSADPGLPCKGSKGESSETSQQLCVICSPPGLATVGSHCLLQLRAAGCTGCCMSW</sequence>
<dbReference type="AlphaFoldDB" id="A0A8N5HYB3"/>
<name>A0A8N5HYB3_GEOFO</name>
<dbReference type="RefSeq" id="XP_030921187.1">
    <property type="nucleotide sequence ID" value="XM_031065327.1"/>
</dbReference>
<proteinExistence type="predicted"/>
<gene>
    <name evidence="3" type="primary">LOC115949065</name>
</gene>
<evidence type="ECO:0000256" key="1">
    <source>
        <dbReference type="SAM" id="MobiDB-lite"/>
    </source>
</evidence>
<evidence type="ECO:0000313" key="3">
    <source>
        <dbReference type="RefSeq" id="XP_030921187.1"/>
    </source>
</evidence>
<accession>A0A8N5HYB3</accession>
<dbReference type="Proteomes" id="UP000504602">
    <property type="component" value="Unplaced"/>
</dbReference>
<evidence type="ECO:0000313" key="2">
    <source>
        <dbReference type="Proteomes" id="UP000504602"/>
    </source>
</evidence>